<dbReference type="EMBL" id="JAUUTY010000002">
    <property type="protein sequence ID" value="KAK1685845.1"/>
    <property type="molecule type" value="Genomic_DNA"/>
</dbReference>
<dbReference type="AlphaFoldDB" id="A0AAD8WYW4"/>
<proteinExistence type="predicted"/>
<reference evidence="3" key="1">
    <citation type="submission" date="2023-07" db="EMBL/GenBank/DDBJ databases">
        <title>A chromosome-level genome assembly of Lolium multiflorum.</title>
        <authorList>
            <person name="Chen Y."/>
            <person name="Copetti D."/>
            <person name="Kolliker R."/>
            <person name="Studer B."/>
        </authorList>
    </citation>
    <scope>NUCLEOTIDE SEQUENCE</scope>
    <source>
        <strain evidence="3">02402/16</strain>
        <tissue evidence="3">Leaf</tissue>
    </source>
</reference>
<keyword evidence="1" id="KW-1133">Transmembrane helix</keyword>
<sequence>MPSVILNGSLTWLRRSLRLSALAPEILFLPLLVFVLSREHGRDYDETFAPVAHMTIVRTLLVVASVRHWSVSQLDVHNSFLNGELSEEVYMQPPPSSCHTATAALLRDLQKDFSLKDLGDIHYFLGIEVKRINDGLLLTQEKYTSDVLKRVANCAGTAAIRGALLVVLLVGAVVSTAEATRNAGLVVAAAPVASVHTSSILGSILSCMMGCGTQGTMCGISCLNKPFLHSPECAVICTANEAKCILGCGSPAAHA</sequence>
<organism evidence="3 4">
    <name type="scientific">Lolium multiflorum</name>
    <name type="common">Italian ryegrass</name>
    <name type="synonym">Lolium perenne subsp. multiflorum</name>
    <dbReference type="NCBI Taxonomy" id="4521"/>
    <lineage>
        <taxon>Eukaryota</taxon>
        <taxon>Viridiplantae</taxon>
        <taxon>Streptophyta</taxon>
        <taxon>Embryophyta</taxon>
        <taxon>Tracheophyta</taxon>
        <taxon>Spermatophyta</taxon>
        <taxon>Magnoliopsida</taxon>
        <taxon>Liliopsida</taxon>
        <taxon>Poales</taxon>
        <taxon>Poaceae</taxon>
        <taxon>BOP clade</taxon>
        <taxon>Pooideae</taxon>
        <taxon>Poodae</taxon>
        <taxon>Poeae</taxon>
        <taxon>Poeae Chloroplast Group 2 (Poeae type)</taxon>
        <taxon>Loliodinae</taxon>
        <taxon>Loliinae</taxon>
        <taxon>Lolium</taxon>
    </lineage>
</organism>
<dbReference type="InterPro" id="IPR013103">
    <property type="entry name" value="RVT_2"/>
</dbReference>
<feature type="transmembrane region" description="Helical" evidence="1">
    <location>
        <begin position="158"/>
        <end position="177"/>
    </location>
</feature>
<gene>
    <name evidence="3" type="ORF">QYE76_046693</name>
</gene>
<evidence type="ECO:0000313" key="4">
    <source>
        <dbReference type="Proteomes" id="UP001231189"/>
    </source>
</evidence>
<name>A0AAD8WYW4_LOLMU</name>
<protein>
    <recommendedName>
        <fullName evidence="2">Reverse transcriptase Ty1/copia-type domain-containing protein</fullName>
    </recommendedName>
</protein>
<feature type="transmembrane region" description="Helical" evidence="1">
    <location>
        <begin position="183"/>
        <end position="207"/>
    </location>
</feature>
<evidence type="ECO:0000259" key="2">
    <source>
        <dbReference type="Pfam" id="PF07727"/>
    </source>
</evidence>
<dbReference type="Pfam" id="PF07727">
    <property type="entry name" value="RVT_2"/>
    <property type="match status" value="1"/>
</dbReference>
<dbReference type="Proteomes" id="UP001231189">
    <property type="component" value="Unassembled WGS sequence"/>
</dbReference>
<evidence type="ECO:0000313" key="3">
    <source>
        <dbReference type="EMBL" id="KAK1685845.1"/>
    </source>
</evidence>
<evidence type="ECO:0000256" key="1">
    <source>
        <dbReference type="SAM" id="Phobius"/>
    </source>
</evidence>
<keyword evidence="1" id="KW-0472">Membrane</keyword>
<accession>A0AAD8WYW4</accession>
<keyword evidence="4" id="KW-1185">Reference proteome</keyword>
<keyword evidence="1" id="KW-0812">Transmembrane</keyword>
<comment type="caution">
    <text evidence="3">The sequence shown here is derived from an EMBL/GenBank/DDBJ whole genome shotgun (WGS) entry which is preliminary data.</text>
</comment>
<feature type="domain" description="Reverse transcriptase Ty1/copia-type" evidence="2">
    <location>
        <begin position="39"/>
        <end position="97"/>
    </location>
</feature>
<feature type="transmembrane region" description="Helical" evidence="1">
    <location>
        <begin position="16"/>
        <end position="36"/>
    </location>
</feature>